<dbReference type="PROSITE" id="PS50928">
    <property type="entry name" value="ABC_TM1"/>
    <property type="match status" value="1"/>
</dbReference>
<evidence type="ECO:0000256" key="7">
    <source>
        <dbReference type="RuleBase" id="RU363032"/>
    </source>
</evidence>
<organism evidence="9 10">
    <name type="scientific">Candidatus Chloroploca asiatica</name>
    <dbReference type="NCBI Taxonomy" id="1506545"/>
    <lineage>
        <taxon>Bacteria</taxon>
        <taxon>Bacillati</taxon>
        <taxon>Chloroflexota</taxon>
        <taxon>Chloroflexia</taxon>
        <taxon>Chloroflexales</taxon>
        <taxon>Chloroflexineae</taxon>
        <taxon>Oscillochloridaceae</taxon>
        <taxon>Candidatus Chloroploca</taxon>
    </lineage>
</organism>
<feature type="transmembrane region" description="Helical" evidence="7">
    <location>
        <begin position="23"/>
        <end position="45"/>
    </location>
</feature>
<protein>
    <recommendedName>
        <fullName evidence="8">ABC transmembrane type-1 domain-containing protein</fullName>
    </recommendedName>
</protein>
<keyword evidence="10" id="KW-1185">Reference proteome</keyword>
<dbReference type="GO" id="GO:0055085">
    <property type="term" value="P:transmembrane transport"/>
    <property type="evidence" value="ECO:0007669"/>
    <property type="project" value="InterPro"/>
</dbReference>
<feature type="transmembrane region" description="Helical" evidence="7">
    <location>
        <begin position="192"/>
        <end position="216"/>
    </location>
</feature>
<dbReference type="RefSeq" id="WP_097654622.1">
    <property type="nucleotide sequence ID" value="NZ_LYXE01000157.1"/>
</dbReference>
<keyword evidence="3" id="KW-1003">Cell membrane</keyword>
<feature type="transmembrane region" description="Helical" evidence="7">
    <location>
        <begin position="237"/>
        <end position="258"/>
    </location>
</feature>
<dbReference type="Gene3D" id="1.10.3720.10">
    <property type="entry name" value="MetI-like"/>
    <property type="match status" value="1"/>
</dbReference>
<feature type="transmembrane region" description="Helical" evidence="7">
    <location>
        <begin position="140"/>
        <end position="160"/>
    </location>
</feature>
<name>A0A2H3KHE9_9CHLR</name>
<dbReference type="EMBL" id="LYXE01000157">
    <property type="protein sequence ID" value="PDV97199.1"/>
    <property type="molecule type" value="Genomic_DNA"/>
</dbReference>
<dbReference type="AlphaFoldDB" id="A0A2H3KHE9"/>
<evidence type="ECO:0000256" key="2">
    <source>
        <dbReference type="ARBA" id="ARBA00022448"/>
    </source>
</evidence>
<dbReference type="OrthoDB" id="9804353at2"/>
<keyword evidence="2 7" id="KW-0813">Transport</keyword>
<keyword evidence="6 7" id="KW-0472">Membrane</keyword>
<dbReference type="Pfam" id="PF00528">
    <property type="entry name" value="BPD_transp_1"/>
    <property type="match status" value="1"/>
</dbReference>
<dbReference type="Proteomes" id="UP000220922">
    <property type="component" value="Unassembled WGS sequence"/>
</dbReference>
<evidence type="ECO:0000313" key="9">
    <source>
        <dbReference type="EMBL" id="PDV97199.1"/>
    </source>
</evidence>
<dbReference type="PANTHER" id="PTHR30151:SF20">
    <property type="entry name" value="ABC TRANSPORTER PERMEASE PROTEIN HI_0355-RELATED"/>
    <property type="match status" value="1"/>
</dbReference>
<dbReference type="InterPro" id="IPR035906">
    <property type="entry name" value="MetI-like_sf"/>
</dbReference>
<dbReference type="GO" id="GO:0005886">
    <property type="term" value="C:plasma membrane"/>
    <property type="evidence" value="ECO:0007669"/>
    <property type="project" value="UniProtKB-SubCell"/>
</dbReference>
<proteinExistence type="inferred from homology"/>
<dbReference type="PANTHER" id="PTHR30151">
    <property type="entry name" value="ALKANE SULFONATE ABC TRANSPORTER-RELATED, MEMBRANE SUBUNIT"/>
    <property type="match status" value="1"/>
</dbReference>
<feature type="transmembrane region" description="Helical" evidence="7">
    <location>
        <begin position="109"/>
        <end position="133"/>
    </location>
</feature>
<gene>
    <name evidence="9" type="ORF">A9Q02_04630</name>
</gene>
<feature type="domain" description="ABC transmembrane type-1" evidence="8">
    <location>
        <begin position="73"/>
        <end position="259"/>
    </location>
</feature>
<evidence type="ECO:0000313" key="10">
    <source>
        <dbReference type="Proteomes" id="UP000220922"/>
    </source>
</evidence>
<reference evidence="9 10" key="1">
    <citation type="submission" date="2016-05" db="EMBL/GenBank/DDBJ databases">
        <authorList>
            <person name="Lavstsen T."/>
            <person name="Jespersen J.S."/>
        </authorList>
    </citation>
    <scope>NUCLEOTIDE SEQUENCE [LARGE SCALE GENOMIC DNA]</scope>
    <source>
        <strain evidence="9 10">B7-9</strain>
    </source>
</reference>
<evidence type="ECO:0000259" key="8">
    <source>
        <dbReference type="PROSITE" id="PS50928"/>
    </source>
</evidence>
<evidence type="ECO:0000256" key="4">
    <source>
        <dbReference type="ARBA" id="ARBA00022692"/>
    </source>
</evidence>
<evidence type="ECO:0000256" key="6">
    <source>
        <dbReference type="ARBA" id="ARBA00023136"/>
    </source>
</evidence>
<keyword evidence="4 7" id="KW-0812">Transmembrane</keyword>
<comment type="similarity">
    <text evidence="7">Belongs to the binding-protein-dependent transport system permease family.</text>
</comment>
<feature type="transmembrane region" description="Helical" evidence="7">
    <location>
        <begin position="66"/>
        <end position="97"/>
    </location>
</feature>
<dbReference type="InterPro" id="IPR000515">
    <property type="entry name" value="MetI-like"/>
</dbReference>
<evidence type="ECO:0000256" key="3">
    <source>
        <dbReference type="ARBA" id="ARBA00022475"/>
    </source>
</evidence>
<dbReference type="SUPFAM" id="SSF161098">
    <property type="entry name" value="MetI-like"/>
    <property type="match status" value="1"/>
</dbReference>
<accession>A0A2H3KHE9</accession>
<evidence type="ECO:0000256" key="5">
    <source>
        <dbReference type="ARBA" id="ARBA00022989"/>
    </source>
</evidence>
<sequence length="272" mass="29648">MQATTVSTPAVRSTDQVAKWFHILWPPVLTFLVAIALWEGAVWLFEIPIYLLPAPSQIMATFLERPWFLLGIGMVTFSNALMGSAIGCSLGVLVAIFCVRWTFVADGLLPLAVAASAVPIIALSPLMGIWLGSVSAASKIGVIAVMTFFPTLVSVYAGLISPRADALLLMRSYAAPQRDVFLKLRMPAALPFLFNALRVCATLSMIGAVVAEFFGGPRNALGVYIKTQAGILRTREAWSAIMVACLYGLIFYLVIVLIERWVMPWKQRHSGQ</sequence>
<comment type="caution">
    <text evidence="9">The sequence shown here is derived from an EMBL/GenBank/DDBJ whole genome shotgun (WGS) entry which is preliminary data.</text>
</comment>
<keyword evidence="5 7" id="KW-1133">Transmembrane helix</keyword>
<comment type="subcellular location">
    <subcellularLocation>
        <location evidence="1 7">Cell membrane</location>
        <topology evidence="1 7">Multi-pass membrane protein</topology>
    </subcellularLocation>
</comment>
<evidence type="ECO:0000256" key="1">
    <source>
        <dbReference type="ARBA" id="ARBA00004651"/>
    </source>
</evidence>